<comment type="subcellular location">
    <subcellularLocation>
        <location evidence="1 13">Cytoplasm</location>
    </subcellularLocation>
</comment>
<dbReference type="InterPro" id="IPR009080">
    <property type="entry name" value="tRNAsynth_Ia_anticodon-bd"/>
</dbReference>
<dbReference type="Pfam" id="PF09190">
    <property type="entry name" value="DALR_2"/>
    <property type="match status" value="1"/>
</dbReference>
<keyword evidence="16" id="KW-1185">Reference proteome</keyword>
<gene>
    <name evidence="13 15" type="primary">cysS</name>
    <name evidence="15" type="ORF">QJ521_09360</name>
</gene>
<evidence type="ECO:0000256" key="3">
    <source>
        <dbReference type="ARBA" id="ARBA00011245"/>
    </source>
</evidence>
<evidence type="ECO:0000256" key="13">
    <source>
        <dbReference type="HAMAP-Rule" id="MF_00041"/>
    </source>
</evidence>
<feature type="binding site" evidence="13">
    <location>
        <position position="236"/>
    </location>
    <ligand>
        <name>Zn(2+)</name>
        <dbReference type="ChEBI" id="CHEBI:29105"/>
    </ligand>
</feature>
<comment type="cofactor">
    <cofactor evidence="13">
        <name>Zn(2+)</name>
        <dbReference type="ChEBI" id="CHEBI:29105"/>
    </cofactor>
    <text evidence="13">Binds 1 zinc ion per subunit.</text>
</comment>
<evidence type="ECO:0000256" key="1">
    <source>
        <dbReference type="ARBA" id="ARBA00004496"/>
    </source>
</evidence>
<dbReference type="SUPFAM" id="SSF52374">
    <property type="entry name" value="Nucleotidylyl transferase"/>
    <property type="match status" value="1"/>
</dbReference>
<evidence type="ECO:0000256" key="5">
    <source>
        <dbReference type="ARBA" id="ARBA00022598"/>
    </source>
</evidence>
<comment type="caution">
    <text evidence="15">The sequence shown here is derived from an EMBL/GenBank/DDBJ whole genome shotgun (WGS) entry which is preliminary data.</text>
</comment>
<keyword evidence="5 13" id="KW-0436">Ligase</keyword>
<evidence type="ECO:0000256" key="4">
    <source>
        <dbReference type="ARBA" id="ARBA00022490"/>
    </source>
</evidence>
<evidence type="ECO:0000256" key="10">
    <source>
        <dbReference type="ARBA" id="ARBA00022917"/>
    </source>
</evidence>
<dbReference type="RefSeq" id="WP_282840223.1">
    <property type="nucleotide sequence ID" value="NZ_JASCXW010000060.1"/>
</dbReference>
<dbReference type="GO" id="GO:0008270">
    <property type="term" value="F:zinc ion binding"/>
    <property type="evidence" value="ECO:0007669"/>
    <property type="project" value="UniProtKB-UniRule"/>
</dbReference>
<dbReference type="PANTHER" id="PTHR10890">
    <property type="entry name" value="CYSTEINYL-TRNA SYNTHETASE"/>
    <property type="match status" value="1"/>
</dbReference>
<dbReference type="HAMAP" id="MF_00041">
    <property type="entry name" value="Cys_tRNA_synth"/>
    <property type="match status" value="1"/>
</dbReference>
<keyword evidence="6 13" id="KW-0479">Metal-binding</keyword>
<dbReference type="NCBIfam" id="TIGR00435">
    <property type="entry name" value="cysS"/>
    <property type="match status" value="1"/>
</dbReference>
<feature type="binding site" evidence="13">
    <location>
        <position position="28"/>
    </location>
    <ligand>
        <name>Zn(2+)</name>
        <dbReference type="ChEBI" id="CHEBI:29105"/>
    </ligand>
</feature>
<accession>A0AAW6U733</accession>
<dbReference type="AlphaFoldDB" id="A0AAW6U733"/>
<feature type="binding site" evidence="13">
    <location>
        <position position="207"/>
    </location>
    <ligand>
        <name>Zn(2+)</name>
        <dbReference type="ChEBI" id="CHEBI:29105"/>
    </ligand>
</feature>
<sequence>MLKLYNTLTQNIEPFESIQPNKVSMYVCGPTVYGDIHIGNARPVIFFDVVKRYLKFLGYEVNYVSNITDVDDKIIEKAKELKIKEDKLTNQFTKEFINMSLALGSILPDQMPKATEFIPHMIEYIQDLIDHNHAYVRPSGVYFRVKQVQDYGILSKQNIDELNQGVRVALDEDKDDPRDFSIWKVTDDGLAFESPWGKGRPGWHTECAVMNHEIFGHEIDIHGGGTDLKFPHHENEMAQTVVHNHHHLARIWMHVGRLDVNDVKMSKSLGNITLVKDLIQDYDPLAFRLLTINHHYRQPIHYSDDLMVQFAKEYDRIKRNLKKAFLTVTLAKAHTINVDIEQINLFKSLMDDDFNIPNVITQIYDLLKRMNKEKDPKYLAVLHQTAKTILDVLGIMPQYELTDETLIMYREWEQARINKDFARADCLRERLSEQGWM</sequence>
<dbReference type="Proteomes" id="UP001431532">
    <property type="component" value="Unassembled WGS sequence"/>
</dbReference>
<dbReference type="GO" id="GO:0004817">
    <property type="term" value="F:cysteine-tRNA ligase activity"/>
    <property type="evidence" value="ECO:0007669"/>
    <property type="project" value="UniProtKB-UniRule"/>
</dbReference>
<dbReference type="Pfam" id="PF01406">
    <property type="entry name" value="tRNA-synt_1e"/>
    <property type="match status" value="1"/>
</dbReference>
<dbReference type="Gene3D" id="3.40.50.620">
    <property type="entry name" value="HUPs"/>
    <property type="match status" value="1"/>
</dbReference>
<comment type="catalytic activity">
    <reaction evidence="12 13">
        <text>tRNA(Cys) + L-cysteine + ATP = L-cysteinyl-tRNA(Cys) + AMP + diphosphate</text>
        <dbReference type="Rhea" id="RHEA:17773"/>
        <dbReference type="Rhea" id="RHEA-COMP:9661"/>
        <dbReference type="Rhea" id="RHEA-COMP:9679"/>
        <dbReference type="ChEBI" id="CHEBI:30616"/>
        <dbReference type="ChEBI" id="CHEBI:33019"/>
        <dbReference type="ChEBI" id="CHEBI:35235"/>
        <dbReference type="ChEBI" id="CHEBI:78442"/>
        <dbReference type="ChEBI" id="CHEBI:78517"/>
        <dbReference type="ChEBI" id="CHEBI:456215"/>
        <dbReference type="EC" id="6.1.1.16"/>
    </reaction>
</comment>
<comment type="similarity">
    <text evidence="2 13">Belongs to the class-I aminoacyl-tRNA synthetase family.</text>
</comment>
<keyword evidence="9 13" id="KW-0067">ATP-binding</keyword>
<dbReference type="Gene3D" id="1.20.120.1910">
    <property type="entry name" value="Cysteine-tRNA ligase, C-terminal anti-codon recognition domain"/>
    <property type="match status" value="1"/>
</dbReference>
<dbReference type="GO" id="GO:0005829">
    <property type="term" value="C:cytosol"/>
    <property type="evidence" value="ECO:0007669"/>
    <property type="project" value="TreeGrafter"/>
</dbReference>
<dbReference type="GO" id="GO:0006423">
    <property type="term" value="P:cysteinyl-tRNA aminoacylation"/>
    <property type="evidence" value="ECO:0007669"/>
    <property type="project" value="UniProtKB-UniRule"/>
</dbReference>
<evidence type="ECO:0000256" key="12">
    <source>
        <dbReference type="ARBA" id="ARBA00047398"/>
    </source>
</evidence>
<feature type="binding site" evidence="13">
    <location>
        <position position="267"/>
    </location>
    <ligand>
        <name>ATP</name>
        <dbReference type="ChEBI" id="CHEBI:30616"/>
    </ligand>
</feature>
<dbReference type="EC" id="6.1.1.16" evidence="13"/>
<keyword evidence="7 13" id="KW-0547">Nucleotide-binding</keyword>
<evidence type="ECO:0000256" key="6">
    <source>
        <dbReference type="ARBA" id="ARBA00022723"/>
    </source>
</evidence>
<organism evidence="15 16">
    <name type="scientific">Peloplasma aerotolerans</name>
    <dbReference type="NCBI Taxonomy" id="3044389"/>
    <lineage>
        <taxon>Bacteria</taxon>
        <taxon>Bacillati</taxon>
        <taxon>Mycoplasmatota</taxon>
        <taxon>Mollicutes</taxon>
        <taxon>Acholeplasmatales</taxon>
        <taxon>Acholeplasmataceae</taxon>
        <taxon>Peloplasma</taxon>
    </lineage>
</organism>
<evidence type="ECO:0000313" key="15">
    <source>
        <dbReference type="EMBL" id="MDI6453772.1"/>
    </source>
</evidence>
<evidence type="ECO:0000259" key="14">
    <source>
        <dbReference type="SMART" id="SM00840"/>
    </source>
</evidence>
<dbReference type="InterPro" id="IPR015273">
    <property type="entry name" value="Cys-tRNA-synt_Ia_DALR"/>
</dbReference>
<feature type="domain" description="Cysteinyl-tRNA synthetase class Ia DALR" evidence="14">
    <location>
        <begin position="345"/>
        <end position="401"/>
    </location>
</feature>
<evidence type="ECO:0000256" key="2">
    <source>
        <dbReference type="ARBA" id="ARBA00005594"/>
    </source>
</evidence>
<dbReference type="GO" id="GO:0005524">
    <property type="term" value="F:ATP binding"/>
    <property type="evidence" value="ECO:0007669"/>
    <property type="project" value="UniProtKB-UniRule"/>
</dbReference>
<feature type="short sequence motif" description="'KMSKS' region" evidence="13">
    <location>
        <begin position="264"/>
        <end position="268"/>
    </location>
</feature>
<dbReference type="InterPro" id="IPR014729">
    <property type="entry name" value="Rossmann-like_a/b/a_fold"/>
</dbReference>
<feature type="short sequence motif" description="'HIGH' region" evidence="13">
    <location>
        <begin position="30"/>
        <end position="40"/>
    </location>
</feature>
<keyword evidence="11 13" id="KW-0030">Aminoacyl-tRNA synthetase</keyword>
<comment type="subunit">
    <text evidence="3 13">Monomer.</text>
</comment>
<evidence type="ECO:0000256" key="9">
    <source>
        <dbReference type="ARBA" id="ARBA00022840"/>
    </source>
</evidence>
<dbReference type="SMART" id="SM00840">
    <property type="entry name" value="DALR_2"/>
    <property type="match status" value="1"/>
</dbReference>
<protein>
    <recommendedName>
        <fullName evidence="13">Cysteine--tRNA ligase</fullName>
        <ecNumber evidence="13">6.1.1.16</ecNumber>
    </recommendedName>
    <alternativeName>
        <fullName evidence="13">Cysteinyl-tRNA synthetase</fullName>
        <shortName evidence="13">CysRS</shortName>
    </alternativeName>
</protein>
<dbReference type="InterPro" id="IPR032678">
    <property type="entry name" value="tRNA-synt_1_cat_dom"/>
</dbReference>
<dbReference type="InterPro" id="IPR015803">
    <property type="entry name" value="Cys-tRNA-ligase"/>
</dbReference>
<dbReference type="PANTHER" id="PTHR10890:SF3">
    <property type="entry name" value="CYSTEINE--TRNA LIGASE, CYTOPLASMIC"/>
    <property type="match status" value="1"/>
</dbReference>
<evidence type="ECO:0000256" key="11">
    <source>
        <dbReference type="ARBA" id="ARBA00023146"/>
    </source>
</evidence>
<keyword evidence="8 13" id="KW-0862">Zinc</keyword>
<reference evidence="15" key="1">
    <citation type="submission" date="2023-05" db="EMBL/GenBank/DDBJ databases">
        <title>Mariniplasma microaerophilum sp. nov., a novel anaerobic mollicute isolated from terrestrial mud volcano, Taman Peninsula, Russia.</title>
        <authorList>
            <person name="Khomyakova M.A."/>
            <person name="Merkel A.Y."/>
            <person name="Slobodkin A.I."/>
        </authorList>
    </citation>
    <scope>NUCLEOTIDE SEQUENCE</scope>
    <source>
        <strain evidence="15">M4Ah</strain>
    </source>
</reference>
<evidence type="ECO:0000256" key="7">
    <source>
        <dbReference type="ARBA" id="ARBA00022741"/>
    </source>
</evidence>
<name>A0AAW6U733_9MOLU</name>
<dbReference type="SUPFAM" id="SSF47323">
    <property type="entry name" value="Anticodon-binding domain of a subclass of class I aminoacyl-tRNA synthetases"/>
    <property type="match status" value="1"/>
</dbReference>
<proteinExistence type="inferred from homology"/>
<feature type="binding site" evidence="13">
    <location>
        <position position="232"/>
    </location>
    <ligand>
        <name>Zn(2+)</name>
        <dbReference type="ChEBI" id="CHEBI:29105"/>
    </ligand>
</feature>
<keyword evidence="10 13" id="KW-0648">Protein biosynthesis</keyword>
<dbReference type="PRINTS" id="PR00983">
    <property type="entry name" value="TRNASYNTHCYS"/>
</dbReference>
<evidence type="ECO:0000313" key="16">
    <source>
        <dbReference type="Proteomes" id="UP001431532"/>
    </source>
</evidence>
<dbReference type="CDD" id="cd00672">
    <property type="entry name" value="CysRS_core"/>
    <property type="match status" value="1"/>
</dbReference>
<dbReference type="InterPro" id="IPR024909">
    <property type="entry name" value="Cys-tRNA/MSH_ligase"/>
</dbReference>
<dbReference type="EMBL" id="JASCXW010000060">
    <property type="protein sequence ID" value="MDI6453772.1"/>
    <property type="molecule type" value="Genomic_DNA"/>
</dbReference>
<evidence type="ECO:0000256" key="8">
    <source>
        <dbReference type="ARBA" id="ARBA00022833"/>
    </source>
</evidence>
<keyword evidence="4 13" id="KW-0963">Cytoplasm</keyword>